<sequence>MKRLWDGLWIAFSMYSRIPVPQAAWTPEGMREVFCFFPLVGLVTGGVLWSWLWLAQRLGLTAALTAAAATALPLLCTGGIHLDGFCDTVDALSSHGDREKKLAILKDSHVGAFAVMGCGLYLLLTFGLWSEYRFSPRGTAALALGWALSRSLSGLSVVTFSKARREGTAATFAQASPRHVAAVLAVWAAACAGGMLWLAPAVGGACLGAAVLVFCYYRHVALGQFGGVTGDLAGWFLQLCEGGMLLAAVCVEVFG</sequence>
<dbReference type="HAMAP" id="MF_00719">
    <property type="entry name" value="CobS"/>
    <property type="match status" value="1"/>
</dbReference>
<dbReference type="GO" id="GO:0051073">
    <property type="term" value="F:adenosylcobinamide-GDP ribazoletransferase activity"/>
    <property type="evidence" value="ECO:0007669"/>
    <property type="project" value="UniProtKB-UniRule"/>
</dbReference>
<evidence type="ECO:0000256" key="13">
    <source>
        <dbReference type="ARBA" id="ARBA00023136"/>
    </source>
</evidence>
<dbReference type="PANTHER" id="PTHR34148:SF1">
    <property type="entry name" value="ADENOSYLCOBINAMIDE-GDP RIBAZOLETRANSFERASE"/>
    <property type="match status" value="1"/>
</dbReference>
<keyword evidence="8 19" id="KW-0169">Cobalamin biosynthesis</keyword>
<evidence type="ECO:0000256" key="1">
    <source>
        <dbReference type="ARBA" id="ARBA00001946"/>
    </source>
</evidence>
<keyword evidence="11 19" id="KW-0460">Magnesium</keyword>
<evidence type="ECO:0000256" key="15">
    <source>
        <dbReference type="ARBA" id="ARBA00032605"/>
    </source>
</evidence>
<evidence type="ECO:0000313" key="21">
    <source>
        <dbReference type="Proteomes" id="UP000886800"/>
    </source>
</evidence>
<dbReference type="EC" id="2.7.8.26" evidence="5 19"/>
<comment type="caution">
    <text evidence="20">The sequence shown here is derived from an EMBL/GenBank/DDBJ whole genome shotgun (WGS) entry which is preliminary data.</text>
</comment>
<keyword evidence="9 19" id="KW-0808">Transferase</keyword>
<organism evidence="20 21">
    <name type="scientific">Candidatus Anaerotruncus excrementipullorum</name>
    <dbReference type="NCBI Taxonomy" id="2838465"/>
    <lineage>
        <taxon>Bacteria</taxon>
        <taxon>Bacillati</taxon>
        <taxon>Bacillota</taxon>
        <taxon>Clostridia</taxon>
        <taxon>Eubacteriales</taxon>
        <taxon>Oscillospiraceae</taxon>
        <taxon>Anaerotruncus</taxon>
    </lineage>
</organism>
<keyword evidence="12 19" id="KW-1133">Transmembrane helix</keyword>
<comment type="catalytic activity">
    <reaction evidence="18 19">
        <text>alpha-ribazole 5'-phosphate + adenosylcob(III)inamide-GDP = adenosylcob(III)alamin 5'-phosphate + GMP + H(+)</text>
        <dbReference type="Rhea" id="RHEA:23560"/>
        <dbReference type="ChEBI" id="CHEBI:15378"/>
        <dbReference type="ChEBI" id="CHEBI:57918"/>
        <dbReference type="ChEBI" id="CHEBI:58115"/>
        <dbReference type="ChEBI" id="CHEBI:60487"/>
        <dbReference type="ChEBI" id="CHEBI:60493"/>
        <dbReference type="EC" id="2.7.8.26"/>
    </reaction>
</comment>
<proteinExistence type="inferred from homology"/>
<feature type="transmembrane region" description="Helical" evidence="19">
    <location>
        <begin position="33"/>
        <end position="52"/>
    </location>
</feature>
<evidence type="ECO:0000313" key="20">
    <source>
        <dbReference type="EMBL" id="HIX65718.1"/>
    </source>
</evidence>
<dbReference type="InterPro" id="IPR003805">
    <property type="entry name" value="CobS"/>
</dbReference>
<evidence type="ECO:0000256" key="8">
    <source>
        <dbReference type="ARBA" id="ARBA00022573"/>
    </source>
</evidence>
<evidence type="ECO:0000256" key="5">
    <source>
        <dbReference type="ARBA" id="ARBA00013200"/>
    </source>
</evidence>
<evidence type="ECO:0000256" key="11">
    <source>
        <dbReference type="ARBA" id="ARBA00022842"/>
    </source>
</evidence>
<keyword evidence="7 19" id="KW-1003">Cell membrane</keyword>
<comment type="function">
    <text evidence="14 19">Joins adenosylcobinamide-GDP and alpha-ribazole to generate adenosylcobalamin (Ado-cobalamin). Also synthesizes adenosylcobalamin 5'-phosphate from adenosylcobinamide-GDP and alpha-ribazole 5'-phosphate.</text>
</comment>
<comment type="cofactor">
    <cofactor evidence="1 19">
        <name>Mg(2+)</name>
        <dbReference type="ChEBI" id="CHEBI:18420"/>
    </cofactor>
</comment>
<comment type="similarity">
    <text evidence="4 19">Belongs to the CobS family.</text>
</comment>
<protein>
    <recommendedName>
        <fullName evidence="6 19">Adenosylcobinamide-GDP ribazoletransferase</fullName>
        <ecNumber evidence="5 19">2.7.8.26</ecNumber>
    </recommendedName>
    <alternativeName>
        <fullName evidence="16 19">Cobalamin synthase</fullName>
    </alternativeName>
    <alternativeName>
        <fullName evidence="15 19">Cobalamin-5'-phosphate synthase</fullName>
    </alternativeName>
</protein>
<dbReference type="GO" id="GO:0009236">
    <property type="term" value="P:cobalamin biosynthetic process"/>
    <property type="evidence" value="ECO:0007669"/>
    <property type="project" value="UniProtKB-UniRule"/>
</dbReference>
<reference evidence="20" key="1">
    <citation type="journal article" date="2021" name="PeerJ">
        <title>Extensive microbial diversity within the chicken gut microbiome revealed by metagenomics and culture.</title>
        <authorList>
            <person name="Gilroy R."/>
            <person name="Ravi A."/>
            <person name="Getino M."/>
            <person name="Pursley I."/>
            <person name="Horton D.L."/>
            <person name="Alikhan N.F."/>
            <person name="Baker D."/>
            <person name="Gharbi K."/>
            <person name="Hall N."/>
            <person name="Watson M."/>
            <person name="Adriaenssens E.M."/>
            <person name="Foster-Nyarko E."/>
            <person name="Jarju S."/>
            <person name="Secka A."/>
            <person name="Antonio M."/>
            <person name="Oren A."/>
            <person name="Chaudhuri R.R."/>
            <person name="La Ragione R."/>
            <person name="Hildebrand F."/>
            <person name="Pallen M.J."/>
        </authorList>
    </citation>
    <scope>NUCLEOTIDE SEQUENCE</scope>
    <source>
        <strain evidence="20">CHK188-5543</strain>
    </source>
</reference>
<evidence type="ECO:0000256" key="14">
    <source>
        <dbReference type="ARBA" id="ARBA00025228"/>
    </source>
</evidence>
<evidence type="ECO:0000256" key="19">
    <source>
        <dbReference type="HAMAP-Rule" id="MF_00719"/>
    </source>
</evidence>
<dbReference type="Pfam" id="PF02654">
    <property type="entry name" value="CobS"/>
    <property type="match status" value="1"/>
</dbReference>
<feature type="transmembrane region" description="Helical" evidence="19">
    <location>
        <begin position="234"/>
        <end position="254"/>
    </location>
</feature>
<dbReference type="EMBL" id="DXES01000123">
    <property type="protein sequence ID" value="HIX65718.1"/>
    <property type="molecule type" value="Genomic_DNA"/>
</dbReference>
<accession>A0A9D1WRD6</accession>
<feature type="transmembrane region" description="Helical" evidence="19">
    <location>
        <begin position="141"/>
        <end position="160"/>
    </location>
</feature>
<evidence type="ECO:0000256" key="12">
    <source>
        <dbReference type="ARBA" id="ARBA00022989"/>
    </source>
</evidence>
<evidence type="ECO:0000256" key="16">
    <source>
        <dbReference type="ARBA" id="ARBA00032853"/>
    </source>
</evidence>
<feature type="transmembrane region" description="Helical" evidence="19">
    <location>
        <begin position="58"/>
        <end position="76"/>
    </location>
</feature>
<feature type="transmembrane region" description="Helical" evidence="19">
    <location>
        <begin position="110"/>
        <end position="129"/>
    </location>
</feature>
<comment type="pathway">
    <text evidence="3 19">Cofactor biosynthesis; adenosylcobalamin biosynthesis; adenosylcobalamin from cob(II)yrinate a,c-diamide: step 7/7.</text>
</comment>
<evidence type="ECO:0000256" key="18">
    <source>
        <dbReference type="ARBA" id="ARBA00049504"/>
    </source>
</evidence>
<evidence type="ECO:0000256" key="3">
    <source>
        <dbReference type="ARBA" id="ARBA00004663"/>
    </source>
</evidence>
<dbReference type="Proteomes" id="UP000886800">
    <property type="component" value="Unassembled WGS sequence"/>
</dbReference>
<evidence type="ECO:0000256" key="2">
    <source>
        <dbReference type="ARBA" id="ARBA00004651"/>
    </source>
</evidence>
<dbReference type="GO" id="GO:0008818">
    <property type="term" value="F:cobalamin 5'-phosphate synthase activity"/>
    <property type="evidence" value="ECO:0007669"/>
    <property type="project" value="UniProtKB-UniRule"/>
</dbReference>
<gene>
    <name evidence="19" type="primary">cobS</name>
    <name evidence="20" type="ORF">H9736_05655</name>
</gene>
<dbReference type="AlphaFoldDB" id="A0A9D1WRD6"/>
<name>A0A9D1WRD6_9FIRM</name>
<evidence type="ECO:0000256" key="7">
    <source>
        <dbReference type="ARBA" id="ARBA00022475"/>
    </source>
</evidence>
<dbReference type="PANTHER" id="PTHR34148">
    <property type="entry name" value="ADENOSYLCOBINAMIDE-GDP RIBAZOLETRANSFERASE"/>
    <property type="match status" value="1"/>
</dbReference>
<keyword evidence="13 19" id="KW-0472">Membrane</keyword>
<evidence type="ECO:0000256" key="10">
    <source>
        <dbReference type="ARBA" id="ARBA00022692"/>
    </source>
</evidence>
<evidence type="ECO:0000256" key="4">
    <source>
        <dbReference type="ARBA" id="ARBA00010561"/>
    </source>
</evidence>
<feature type="transmembrane region" description="Helical" evidence="19">
    <location>
        <begin position="181"/>
        <end position="214"/>
    </location>
</feature>
<comment type="subcellular location">
    <subcellularLocation>
        <location evidence="2 19">Cell membrane</location>
        <topology evidence="2 19">Multi-pass membrane protein</topology>
    </subcellularLocation>
</comment>
<dbReference type="GO" id="GO:0005886">
    <property type="term" value="C:plasma membrane"/>
    <property type="evidence" value="ECO:0007669"/>
    <property type="project" value="UniProtKB-SubCell"/>
</dbReference>
<evidence type="ECO:0000256" key="6">
    <source>
        <dbReference type="ARBA" id="ARBA00015850"/>
    </source>
</evidence>
<comment type="catalytic activity">
    <reaction evidence="17 19">
        <text>alpha-ribazole + adenosylcob(III)inamide-GDP = adenosylcob(III)alamin + GMP + H(+)</text>
        <dbReference type="Rhea" id="RHEA:16049"/>
        <dbReference type="ChEBI" id="CHEBI:10329"/>
        <dbReference type="ChEBI" id="CHEBI:15378"/>
        <dbReference type="ChEBI" id="CHEBI:18408"/>
        <dbReference type="ChEBI" id="CHEBI:58115"/>
        <dbReference type="ChEBI" id="CHEBI:60487"/>
        <dbReference type="EC" id="2.7.8.26"/>
    </reaction>
</comment>
<evidence type="ECO:0000256" key="9">
    <source>
        <dbReference type="ARBA" id="ARBA00022679"/>
    </source>
</evidence>
<evidence type="ECO:0000256" key="17">
    <source>
        <dbReference type="ARBA" id="ARBA00048623"/>
    </source>
</evidence>
<reference evidence="20" key="2">
    <citation type="submission" date="2021-04" db="EMBL/GenBank/DDBJ databases">
        <authorList>
            <person name="Gilroy R."/>
        </authorList>
    </citation>
    <scope>NUCLEOTIDE SEQUENCE</scope>
    <source>
        <strain evidence="20">CHK188-5543</strain>
    </source>
</reference>
<keyword evidence="10 19" id="KW-0812">Transmembrane</keyword>